<dbReference type="EMBL" id="ACJY01000066">
    <property type="protein sequence ID" value="EFE86750.1"/>
    <property type="molecule type" value="Genomic_DNA"/>
</dbReference>
<proteinExistence type="predicted"/>
<dbReference type="AlphaFoldDB" id="D4CV46"/>
<comment type="caution">
    <text evidence="2">The sequence shown here is derived from an EMBL/GenBank/DDBJ whole genome shotgun (WGS) entry which is preliminary data.</text>
</comment>
<feature type="transmembrane region" description="Helical" evidence="1">
    <location>
        <begin position="77"/>
        <end position="99"/>
    </location>
</feature>
<organism evidence="2 3">
    <name type="scientific">Fusobacterium periodonticum ATCC 33693</name>
    <dbReference type="NCBI Taxonomy" id="546275"/>
    <lineage>
        <taxon>Bacteria</taxon>
        <taxon>Fusobacteriati</taxon>
        <taxon>Fusobacteriota</taxon>
        <taxon>Fusobacteriia</taxon>
        <taxon>Fusobacteriales</taxon>
        <taxon>Fusobacteriaceae</taxon>
        <taxon>Fusobacterium</taxon>
    </lineage>
</organism>
<gene>
    <name evidence="2" type="ORF">FUSPEROL_01288</name>
</gene>
<name>D4CV46_9FUSO</name>
<sequence length="194" mass="22908">MSINKYYKIKFDIIKKTIFKKDVRKMREYNFKASDSTGEMLMGLGFPFSFMGVAGLILMLRLILFPKIKYSSYVDNIYLEKFLIVVPALIITACLMKVIKKYAIKNYLIYEDKEILKIENDKKIIDLAYTAIKDVKFNKKGNKISKCYKLIIKTNSKDLKFFVRTKENYFGGATEDDFNNLENFYFFLRKKISK</sequence>
<reference evidence="2 3" key="1">
    <citation type="submission" date="2010-02" db="EMBL/GenBank/DDBJ databases">
        <authorList>
            <person name="Weinstock G."/>
            <person name="Sodergren E."/>
            <person name="Clifton S."/>
            <person name="Fulton L."/>
            <person name="Fulton B."/>
            <person name="Courtney L."/>
            <person name="Fronick C."/>
            <person name="Harrison M."/>
            <person name="Strong C."/>
            <person name="Farmer C."/>
            <person name="Delahaunty K."/>
            <person name="Markovic C."/>
            <person name="Hall O."/>
            <person name="Minx P."/>
            <person name="Tomlinson C."/>
            <person name="Mitreva M."/>
            <person name="Nelson J."/>
            <person name="Hou S."/>
            <person name="Wollam A."/>
            <person name="Pepin K.H."/>
            <person name="Johnson M."/>
            <person name="Bhonagiri V."/>
            <person name="Zhang X."/>
            <person name="Suruliraj S."/>
            <person name="Warren W."/>
            <person name="Chinwalla A."/>
            <person name="Mardis E.R."/>
            <person name="Wilson R.K."/>
        </authorList>
    </citation>
    <scope>NUCLEOTIDE SEQUENCE [LARGE SCALE GENOMIC DNA]</scope>
    <source>
        <strain evidence="2 3">ATCC 33693</strain>
    </source>
</reference>
<dbReference type="HOGENOM" id="CLU_1576213_0_0_0"/>
<accession>D4CV46</accession>
<keyword evidence="1" id="KW-0472">Membrane</keyword>
<evidence type="ECO:0000313" key="3">
    <source>
        <dbReference type="Proteomes" id="UP000003748"/>
    </source>
</evidence>
<protein>
    <submittedName>
        <fullName evidence="2">Uncharacterized protein</fullName>
    </submittedName>
</protein>
<evidence type="ECO:0000313" key="2">
    <source>
        <dbReference type="EMBL" id="EFE86750.1"/>
    </source>
</evidence>
<keyword evidence="1" id="KW-0812">Transmembrane</keyword>
<dbReference type="eggNOG" id="ENOG502Z983">
    <property type="taxonomic scope" value="Bacteria"/>
</dbReference>
<keyword evidence="1" id="KW-1133">Transmembrane helix</keyword>
<dbReference type="Proteomes" id="UP000003748">
    <property type="component" value="Unassembled WGS sequence"/>
</dbReference>
<evidence type="ECO:0000256" key="1">
    <source>
        <dbReference type="SAM" id="Phobius"/>
    </source>
</evidence>
<feature type="transmembrane region" description="Helical" evidence="1">
    <location>
        <begin position="41"/>
        <end position="65"/>
    </location>
</feature>